<keyword evidence="2" id="KW-1185">Reference proteome</keyword>
<name>A0ABV0YMJ1_9TELE</name>
<proteinExistence type="predicted"/>
<reference evidence="1 2" key="1">
    <citation type="submission" date="2021-06" db="EMBL/GenBank/DDBJ databases">
        <authorList>
            <person name="Palmer J.M."/>
        </authorList>
    </citation>
    <scope>NUCLEOTIDE SEQUENCE [LARGE SCALE GENOMIC DNA]</scope>
    <source>
        <strain evidence="1 2">AS_MEX2019</strain>
        <tissue evidence="1">Muscle</tissue>
    </source>
</reference>
<organism evidence="1 2">
    <name type="scientific">Ameca splendens</name>
    <dbReference type="NCBI Taxonomy" id="208324"/>
    <lineage>
        <taxon>Eukaryota</taxon>
        <taxon>Metazoa</taxon>
        <taxon>Chordata</taxon>
        <taxon>Craniata</taxon>
        <taxon>Vertebrata</taxon>
        <taxon>Euteleostomi</taxon>
        <taxon>Actinopterygii</taxon>
        <taxon>Neopterygii</taxon>
        <taxon>Teleostei</taxon>
        <taxon>Neoteleostei</taxon>
        <taxon>Acanthomorphata</taxon>
        <taxon>Ovalentaria</taxon>
        <taxon>Atherinomorphae</taxon>
        <taxon>Cyprinodontiformes</taxon>
        <taxon>Goodeidae</taxon>
        <taxon>Ameca</taxon>
    </lineage>
</organism>
<dbReference type="Proteomes" id="UP001469553">
    <property type="component" value="Unassembled WGS sequence"/>
</dbReference>
<evidence type="ECO:0000313" key="2">
    <source>
        <dbReference type="Proteomes" id="UP001469553"/>
    </source>
</evidence>
<gene>
    <name evidence="1" type="ORF">AMECASPLE_008766</name>
</gene>
<sequence>MLTQQTRKKVDVLLAKVVEAKSKLENYPSTTEEMAEQLIFLDEIEDGILELQEQQDSVSKVYNLFNTYSVTIPPEDLVDFAKLQPTIYLLYDLIDDAVTERDTSMERFISSLVTDQNKLQEEVTKMACVLQVQHMKILHFFLL</sequence>
<evidence type="ECO:0000313" key="1">
    <source>
        <dbReference type="EMBL" id="MEQ2294921.1"/>
    </source>
</evidence>
<dbReference type="EMBL" id="JAHRIP010038095">
    <property type="protein sequence ID" value="MEQ2294921.1"/>
    <property type="molecule type" value="Genomic_DNA"/>
</dbReference>
<accession>A0ABV0YMJ1</accession>
<protein>
    <submittedName>
        <fullName evidence="1">Uncharacterized protein</fullName>
    </submittedName>
</protein>
<comment type="caution">
    <text evidence="1">The sequence shown here is derived from an EMBL/GenBank/DDBJ whole genome shotgun (WGS) entry which is preliminary data.</text>
</comment>